<feature type="transmembrane region" description="Helical" evidence="1">
    <location>
        <begin position="105"/>
        <end position="125"/>
    </location>
</feature>
<reference evidence="2" key="1">
    <citation type="submission" date="2020-11" db="EMBL/GenBank/DDBJ databases">
        <title>Sequencing the genomes of 1000 actinobacteria strains.</title>
        <authorList>
            <person name="Klenk H.-P."/>
        </authorList>
    </citation>
    <scope>NUCLEOTIDE SEQUENCE</scope>
    <source>
        <strain evidence="2">DSM 45356</strain>
    </source>
</reference>
<dbReference type="Proteomes" id="UP000622552">
    <property type="component" value="Unassembled WGS sequence"/>
</dbReference>
<keyword evidence="1" id="KW-1133">Transmembrane helix</keyword>
<name>A0A8J7KS18_9ACTN</name>
<keyword evidence="1" id="KW-0812">Transmembrane</keyword>
<keyword evidence="3" id="KW-1185">Reference proteome</keyword>
<organism evidence="2 3">
    <name type="scientific">Longispora fulva</name>
    <dbReference type="NCBI Taxonomy" id="619741"/>
    <lineage>
        <taxon>Bacteria</taxon>
        <taxon>Bacillati</taxon>
        <taxon>Actinomycetota</taxon>
        <taxon>Actinomycetes</taxon>
        <taxon>Micromonosporales</taxon>
        <taxon>Micromonosporaceae</taxon>
        <taxon>Longispora</taxon>
    </lineage>
</organism>
<dbReference type="EMBL" id="JADOUF010000001">
    <property type="protein sequence ID" value="MBG6139122.1"/>
    <property type="molecule type" value="Genomic_DNA"/>
</dbReference>
<keyword evidence="1" id="KW-0472">Membrane</keyword>
<dbReference type="AlphaFoldDB" id="A0A8J7KS18"/>
<proteinExistence type="predicted"/>
<evidence type="ECO:0000313" key="2">
    <source>
        <dbReference type="EMBL" id="MBG6139122.1"/>
    </source>
</evidence>
<evidence type="ECO:0000313" key="3">
    <source>
        <dbReference type="Proteomes" id="UP000622552"/>
    </source>
</evidence>
<feature type="transmembrane region" description="Helical" evidence="1">
    <location>
        <begin position="137"/>
        <end position="154"/>
    </location>
</feature>
<gene>
    <name evidence="2" type="ORF">IW245_005316</name>
</gene>
<sequence>MVTRLSHWLLRIAVRRWPGRLRAEVAREWDAELSAIDRGWRRLTFSASLACARPPHRASLPLRSLWRPGLTMLLAPLGGLLGEMCVYLVLFLRDALQASALVDNIVLYAALLGLATVAALVGHWIGAEQRTSAGTRLVALVVLAAATATLLGGIDALNSRDPGRQARVLVAIGCWAVGLAATSTAVSRLTGRARALVVRGVALLGGLLSLYLAIGAQVVQLYGAQTPWSLAPWWLPGALFGSDLGPEAYPWLDWGNSGAYFDRMSYVMPFATVFALAYLLSAARREAGEAAAGGSVA</sequence>
<evidence type="ECO:0000256" key="1">
    <source>
        <dbReference type="SAM" id="Phobius"/>
    </source>
</evidence>
<feature type="transmembrane region" description="Helical" evidence="1">
    <location>
        <begin position="70"/>
        <end position="93"/>
    </location>
</feature>
<protein>
    <submittedName>
        <fullName evidence="2">Uncharacterized protein</fullName>
    </submittedName>
</protein>
<feature type="transmembrane region" description="Helical" evidence="1">
    <location>
        <begin position="264"/>
        <end position="281"/>
    </location>
</feature>
<feature type="transmembrane region" description="Helical" evidence="1">
    <location>
        <begin position="201"/>
        <end position="223"/>
    </location>
</feature>
<comment type="caution">
    <text evidence="2">The sequence shown here is derived from an EMBL/GenBank/DDBJ whole genome shotgun (WGS) entry which is preliminary data.</text>
</comment>
<dbReference type="RefSeq" id="WP_197005810.1">
    <property type="nucleotide sequence ID" value="NZ_BONS01000012.1"/>
</dbReference>
<accession>A0A8J7KS18</accession>